<evidence type="ECO:0000256" key="5">
    <source>
        <dbReference type="ARBA" id="ARBA00023136"/>
    </source>
</evidence>
<evidence type="ECO:0000259" key="7">
    <source>
        <dbReference type="Pfam" id="PF00892"/>
    </source>
</evidence>
<comment type="subcellular location">
    <subcellularLocation>
        <location evidence="1">Membrane</location>
        <topology evidence="1">Multi-pass membrane protein</topology>
    </subcellularLocation>
</comment>
<evidence type="ECO:0000256" key="1">
    <source>
        <dbReference type="ARBA" id="ARBA00004141"/>
    </source>
</evidence>
<feature type="transmembrane region" description="Helical" evidence="6">
    <location>
        <begin position="229"/>
        <end position="248"/>
    </location>
</feature>
<feature type="transmembrane region" description="Helical" evidence="6">
    <location>
        <begin position="82"/>
        <end position="104"/>
    </location>
</feature>
<feature type="transmembrane region" description="Helical" evidence="6">
    <location>
        <begin position="24"/>
        <end position="43"/>
    </location>
</feature>
<evidence type="ECO:0000313" key="8">
    <source>
        <dbReference type="EMBL" id="PSJ07015.1"/>
    </source>
</evidence>
<keyword evidence="4 6" id="KW-1133">Transmembrane helix</keyword>
<organism evidence="8 9">
    <name type="scientific">Cyanobium usitatum str. Tous</name>
    <dbReference type="NCBI Taxonomy" id="2116684"/>
    <lineage>
        <taxon>Bacteria</taxon>
        <taxon>Bacillati</taxon>
        <taxon>Cyanobacteriota</taxon>
        <taxon>Cyanophyceae</taxon>
        <taxon>Synechococcales</taxon>
        <taxon>Prochlorococcaceae</taxon>
        <taxon>Cyanobium</taxon>
    </lineage>
</organism>
<feature type="transmembrane region" description="Helical" evidence="6">
    <location>
        <begin position="170"/>
        <end position="194"/>
    </location>
</feature>
<feature type="transmembrane region" description="Helical" evidence="6">
    <location>
        <begin position="254"/>
        <end position="271"/>
    </location>
</feature>
<feature type="transmembrane region" description="Helical" evidence="6">
    <location>
        <begin position="200"/>
        <end position="217"/>
    </location>
</feature>
<feature type="transmembrane region" description="Helical" evidence="6">
    <location>
        <begin position="111"/>
        <end position="132"/>
    </location>
</feature>
<protein>
    <submittedName>
        <fullName evidence="8">EamA family transporter</fullName>
    </submittedName>
</protein>
<evidence type="ECO:0000256" key="4">
    <source>
        <dbReference type="ARBA" id="ARBA00022989"/>
    </source>
</evidence>
<dbReference type="Proteomes" id="UP000243002">
    <property type="component" value="Unassembled WGS sequence"/>
</dbReference>
<dbReference type="InterPro" id="IPR037185">
    <property type="entry name" value="EmrE-like"/>
</dbReference>
<evidence type="ECO:0000256" key="6">
    <source>
        <dbReference type="SAM" id="Phobius"/>
    </source>
</evidence>
<dbReference type="RefSeq" id="WP_106501984.1">
    <property type="nucleotide sequence ID" value="NZ_PXXO01000002.1"/>
</dbReference>
<keyword evidence="5 6" id="KW-0472">Membrane</keyword>
<keyword evidence="9" id="KW-1185">Reference proteome</keyword>
<feature type="domain" description="EamA" evidence="7">
    <location>
        <begin position="2"/>
        <end position="125"/>
    </location>
</feature>
<dbReference type="PANTHER" id="PTHR22911">
    <property type="entry name" value="ACYL-MALONYL CONDENSING ENZYME-RELATED"/>
    <property type="match status" value="1"/>
</dbReference>
<proteinExistence type="inferred from homology"/>
<dbReference type="EMBL" id="PXXO01000002">
    <property type="protein sequence ID" value="PSJ07015.1"/>
    <property type="molecule type" value="Genomic_DNA"/>
</dbReference>
<gene>
    <name evidence="8" type="ORF">C7K55_02705</name>
</gene>
<feature type="domain" description="EamA" evidence="7">
    <location>
        <begin position="142"/>
        <end position="270"/>
    </location>
</feature>
<sequence>MVASALSFSLMGVCVKQVGGRIPAAEVVFARAIVSVALSWWLLHRAGIPAWGKRRWLLIWRGAIGTAALLCVYAALAALPLAAATVLQYLYPPFTALLAWLMLGEPIGKRVLAAMALGWLGVLLVAQPAGLLQGGATLPLFPVLIAVTGALFTALAYVSVRSLGTSEHPLVIVFYFPLVALPLSLPLVALNPVLPTPAELLWLVGVGVFTQLGQVYLTRSLTALPAARATAISYVQVLFAGGWGWLLFGESIDSWTIAGAGLVLAATLVSLSHSRQQKRS</sequence>
<dbReference type="AlphaFoldDB" id="A0A2P7N0N4"/>
<dbReference type="PANTHER" id="PTHR22911:SF6">
    <property type="entry name" value="SOLUTE CARRIER FAMILY 35 MEMBER G1"/>
    <property type="match status" value="1"/>
</dbReference>
<feature type="transmembrane region" description="Helical" evidence="6">
    <location>
        <begin position="55"/>
        <end position="76"/>
    </location>
</feature>
<evidence type="ECO:0000313" key="9">
    <source>
        <dbReference type="Proteomes" id="UP000243002"/>
    </source>
</evidence>
<comment type="similarity">
    <text evidence="2">Belongs to the EamA transporter family.</text>
</comment>
<evidence type="ECO:0000256" key="3">
    <source>
        <dbReference type="ARBA" id="ARBA00022692"/>
    </source>
</evidence>
<dbReference type="GO" id="GO:0016020">
    <property type="term" value="C:membrane"/>
    <property type="evidence" value="ECO:0007669"/>
    <property type="project" value="UniProtKB-SubCell"/>
</dbReference>
<accession>A0A2P7N0N4</accession>
<feature type="transmembrane region" description="Helical" evidence="6">
    <location>
        <begin position="138"/>
        <end position="158"/>
    </location>
</feature>
<dbReference type="InterPro" id="IPR000620">
    <property type="entry name" value="EamA_dom"/>
</dbReference>
<name>A0A2P7N0N4_9CYAN</name>
<dbReference type="Pfam" id="PF00892">
    <property type="entry name" value="EamA"/>
    <property type="match status" value="2"/>
</dbReference>
<keyword evidence="3 6" id="KW-0812">Transmembrane</keyword>
<dbReference type="SUPFAM" id="SSF103481">
    <property type="entry name" value="Multidrug resistance efflux transporter EmrE"/>
    <property type="match status" value="2"/>
</dbReference>
<evidence type="ECO:0000256" key="2">
    <source>
        <dbReference type="ARBA" id="ARBA00007362"/>
    </source>
</evidence>
<reference evidence="8 9" key="1">
    <citation type="journal article" date="2018" name="Environ. Microbiol.">
        <title>Ecological and genomic features of two widespread freshwater picocyanobacteria.</title>
        <authorList>
            <person name="Cabello-Yeves P.J."/>
            <person name="Picazo A."/>
            <person name="Camacho A."/>
            <person name="Callieri C."/>
            <person name="Rosselli R."/>
            <person name="Roda-Garcia J.J."/>
            <person name="Coutinho F.H."/>
            <person name="Rodriguez-Valera F."/>
        </authorList>
    </citation>
    <scope>NUCLEOTIDE SEQUENCE [LARGE SCALE GENOMIC DNA]</scope>
    <source>
        <strain evidence="8 9">Tous</strain>
    </source>
</reference>
<comment type="caution">
    <text evidence="8">The sequence shown here is derived from an EMBL/GenBank/DDBJ whole genome shotgun (WGS) entry which is preliminary data.</text>
</comment>
<dbReference type="OrthoDB" id="554876at2"/>